<dbReference type="Pfam" id="PF00441">
    <property type="entry name" value="Acyl-CoA_dh_1"/>
    <property type="match status" value="1"/>
</dbReference>
<dbReference type="InterPro" id="IPR013786">
    <property type="entry name" value="AcylCoA_DH/ox_N"/>
</dbReference>
<evidence type="ECO:0000256" key="5">
    <source>
        <dbReference type="ARBA" id="ARBA00023002"/>
    </source>
</evidence>
<gene>
    <name evidence="8" type="primary">carC_1</name>
    <name evidence="8" type="ORF">hbim_00826</name>
</gene>
<dbReference type="RefSeq" id="WP_036433768.1">
    <property type="nucleotide sequence ID" value="NZ_AP022567.1"/>
</dbReference>
<comment type="similarity">
    <text evidence="2">Belongs to the acyl-CoA dehydrogenase family.</text>
</comment>
<name>A0AAI8TQ71_MYCME</name>
<dbReference type="Proteomes" id="UP001241092">
    <property type="component" value="Chromosome"/>
</dbReference>
<feature type="domain" description="Acyl-CoA dehydrogenase/oxidase C-terminal" evidence="6">
    <location>
        <begin position="210"/>
        <end position="336"/>
    </location>
</feature>
<dbReference type="InterPro" id="IPR009100">
    <property type="entry name" value="AcylCoA_DH/oxidase_NM_dom_sf"/>
</dbReference>
<sequence length="340" mass="35758">MNFAELHDELRSVAQDLLVKDADWPLLVQAGWVGLDAPEKFGGSGATFAEVAVICEELGRAAARTAYLGGAVLGIGALIALQASDLRDQLLREATAGTTRVALALSAEKPRPQFELAATGGRLDGHATFVADAAVAQHVLLPAMDAQGTPVLVDVASDATGLRIDSQPVLDETRRLATVTADGVAVDRAAVWRFDEDPHQQLQALQERAAVALACDSLGIAQAMLDATVSYVGVRHQFGQPIGAFQAVKHACADMLVCIAVARQLVMAAVTEPGPTTTAMAKSYACDTAVDVAGKAMQLHGGIGYTWESGVHIYLKRAALNRSLFGSPADHRARLAGRYQ</sequence>
<evidence type="ECO:0000256" key="4">
    <source>
        <dbReference type="ARBA" id="ARBA00022827"/>
    </source>
</evidence>
<evidence type="ECO:0000313" key="9">
    <source>
        <dbReference type="Proteomes" id="UP001241092"/>
    </source>
</evidence>
<keyword evidence="3" id="KW-0285">Flavoprotein</keyword>
<dbReference type="SUPFAM" id="SSF47203">
    <property type="entry name" value="Acyl-CoA dehydrogenase C-terminal domain-like"/>
    <property type="match status" value="1"/>
</dbReference>
<evidence type="ECO:0000256" key="2">
    <source>
        <dbReference type="ARBA" id="ARBA00009347"/>
    </source>
</evidence>
<organism evidence="8 9">
    <name type="scientific">Mycolicibacterium mageritense</name>
    <name type="common">Mycobacterium mageritense</name>
    <dbReference type="NCBI Taxonomy" id="53462"/>
    <lineage>
        <taxon>Bacteria</taxon>
        <taxon>Bacillati</taxon>
        <taxon>Actinomycetota</taxon>
        <taxon>Actinomycetes</taxon>
        <taxon>Mycobacteriales</taxon>
        <taxon>Mycobacteriaceae</taxon>
        <taxon>Mycolicibacterium</taxon>
    </lineage>
</organism>
<dbReference type="PANTHER" id="PTHR43884">
    <property type="entry name" value="ACYL-COA DEHYDROGENASE"/>
    <property type="match status" value="1"/>
</dbReference>
<comment type="cofactor">
    <cofactor evidence="1">
        <name>FAD</name>
        <dbReference type="ChEBI" id="CHEBI:57692"/>
    </cofactor>
</comment>
<accession>A0AAI8TQ71</accession>
<dbReference type="AlphaFoldDB" id="A0AAI8TQ71"/>
<dbReference type="Gene3D" id="1.10.540.10">
    <property type="entry name" value="Acyl-CoA dehydrogenase/oxidase, N-terminal domain"/>
    <property type="match status" value="1"/>
</dbReference>
<dbReference type="EMBL" id="AP027452">
    <property type="protein sequence ID" value="BDY26909.1"/>
    <property type="molecule type" value="Genomic_DNA"/>
</dbReference>
<dbReference type="GO" id="GO:0003995">
    <property type="term" value="F:acyl-CoA dehydrogenase activity"/>
    <property type="evidence" value="ECO:0007669"/>
    <property type="project" value="TreeGrafter"/>
</dbReference>
<evidence type="ECO:0000259" key="6">
    <source>
        <dbReference type="Pfam" id="PF00441"/>
    </source>
</evidence>
<dbReference type="Gene3D" id="1.20.140.10">
    <property type="entry name" value="Butyryl-CoA Dehydrogenase, subunit A, domain 3"/>
    <property type="match status" value="1"/>
</dbReference>
<evidence type="ECO:0000256" key="3">
    <source>
        <dbReference type="ARBA" id="ARBA00022630"/>
    </source>
</evidence>
<dbReference type="InterPro" id="IPR046373">
    <property type="entry name" value="Acyl-CoA_Oxase/DH_mid-dom_sf"/>
</dbReference>
<dbReference type="GO" id="GO:0050660">
    <property type="term" value="F:flavin adenine dinucleotide binding"/>
    <property type="evidence" value="ECO:0007669"/>
    <property type="project" value="InterPro"/>
</dbReference>
<feature type="domain" description="Acyl-CoA dehydrogenase/oxidase N-terminal" evidence="7">
    <location>
        <begin position="21"/>
        <end position="93"/>
    </location>
</feature>
<dbReference type="SUPFAM" id="SSF56645">
    <property type="entry name" value="Acyl-CoA dehydrogenase NM domain-like"/>
    <property type="match status" value="1"/>
</dbReference>
<dbReference type="PANTHER" id="PTHR43884:SF20">
    <property type="entry name" value="ACYL-COA DEHYDROGENASE FADE28"/>
    <property type="match status" value="1"/>
</dbReference>
<keyword evidence="5 8" id="KW-0560">Oxidoreductase</keyword>
<protein>
    <submittedName>
        <fullName evidence="8">Caffeyl-CoA reductase-Etf complex subunit CarC</fullName>
        <ecNumber evidence="8">1.3.1.108</ecNumber>
    </submittedName>
</protein>
<dbReference type="InterPro" id="IPR037069">
    <property type="entry name" value="AcylCoA_DH/ox_N_sf"/>
</dbReference>
<evidence type="ECO:0000313" key="8">
    <source>
        <dbReference type="EMBL" id="BDY26909.1"/>
    </source>
</evidence>
<dbReference type="Gene3D" id="2.40.110.10">
    <property type="entry name" value="Butyryl-CoA Dehydrogenase, subunit A, domain 2"/>
    <property type="match status" value="1"/>
</dbReference>
<keyword evidence="4" id="KW-0274">FAD</keyword>
<evidence type="ECO:0000256" key="1">
    <source>
        <dbReference type="ARBA" id="ARBA00001974"/>
    </source>
</evidence>
<dbReference type="Pfam" id="PF02771">
    <property type="entry name" value="Acyl-CoA_dh_N"/>
    <property type="match status" value="1"/>
</dbReference>
<dbReference type="EC" id="1.3.1.108" evidence="8"/>
<evidence type="ECO:0000259" key="7">
    <source>
        <dbReference type="Pfam" id="PF02771"/>
    </source>
</evidence>
<reference evidence="8" key="1">
    <citation type="submission" date="2023-03" db="EMBL/GenBank/DDBJ databases">
        <title>Draft genome sequence of a Mycolicibacterium mageritense strain H4_3_1 isolated from a hybrid biological-inorganic system reactor.</title>
        <authorList>
            <person name="Feng X."/>
            <person name="Kazama D."/>
            <person name="Sato K."/>
            <person name="Kobayashi H."/>
        </authorList>
    </citation>
    <scope>NUCLEOTIDE SEQUENCE</scope>
    <source>
        <strain evidence="8">H4_3_1</strain>
    </source>
</reference>
<proteinExistence type="inferred from homology"/>
<dbReference type="InterPro" id="IPR009075">
    <property type="entry name" value="AcylCo_DH/oxidase_C"/>
</dbReference>
<dbReference type="InterPro" id="IPR036250">
    <property type="entry name" value="AcylCo_DH-like_C"/>
</dbReference>